<evidence type="ECO:0000256" key="3">
    <source>
        <dbReference type="ARBA" id="ARBA00022475"/>
    </source>
</evidence>
<evidence type="ECO:0000313" key="10">
    <source>
        <dbReference type="Proteomes" id="UP000295341"/>
    </source>
</evidence>
<keyword evidence="7" id="KW-0813">Transport</keyword>
<protein>
    <submittedName>
        <fullName evidence="9">Biopolymer transport protein ExbD</fullName>
    </submittedName>
</protein>
<keyword evidence="6 8" id="KW-0472">Membrane</keyword>
<gene>
    <name evidence="9" type="ORF">DFR24_1415</name>
</gene>
<keyword evidence="3" id="KW-1003">Cell membrane</keyword>
<evidence type="ECO:0000256" key="6">
    <source>
        <dbReference type="ARBA" id="ARBA00023136"/>
    </source>
</evidence>
<dbReference type="GO" id="GO:0015031">
    <property type="term" value="P:protein transport"/>
    <property type="evidence" value="ECO:0007669"/>
    <property type="project" value="UniProtKB-KW"/>
</dbReference>
<keyword evidence="7" id="KW-0653">Protein transport</keyword>
<dbReference type="EMBL" id="SOBT01000008">
    <property type="protein sequence ID" value="TDU32027.1"/>
    <property type="molecule type" value="Genomic_DNA"/>
</dbReference>
<evidence type="ECO:0000256" key="1">
    <source>
        <dbReference type="ARBA" id="ARBA00004162"/>
    </source>
</evidence>
<keyword evidence="10" id="KW-1185">Reference proteome</keyword>
<evidence type="ECO:0000256" key="2">
    <source>
        <dbReference type="ARBA" id="ARBA00005811"/>
    </source>
</evidence>
<sequence>MHVAAATPSSSGRRRRNKPRPMHLNIISLIDIFTVLVFFLLLNLTQTEKLPESKDVRLPESSALAETRDAVIVSISRDEILVQGTPVAKVADVLASTEPLIASLHSALDALPQADPAVVVASPATAEPAPRELTVMGDREIPYQLLRKVLATCADAGFEGISLAVLQRATPVAMSSSQPVVSLAPR</sequence>
<dbReference type="GO" id="GO:0005886">
    <property type="term" value="C:plasma membrane"/>
    <property type="evidence" value="ECO:0007669"/>
    <property type="project" value="UniProtKB-SubCell"/>
</dbReference>
<dbReference type="OrthoDB" id="5294637at2"/>
<comment type="similarity">
    <text evidence="2 7">Belongs to the ExbD/TolR family.</text>
</comment>
<organism evidence="9 10">
    <name type="scientific">Panacagrimonas perspica</name>
    <dbReference type="NCBI Taxonomy" id="381431"/>
    <lineage>
        <taxon>Bacteria</taxon>
        <taxon>Pseudomonadati</taxon>
        <taxon>Pseudomonadota</taxon>
        <taxon>Gammaproteobacteria</taxon>
        <taxon>Nevskiales</taxon>
        <taxon>Nevskiaceae</taxon>
        <taxon>Panacagrimonas</taxon>
    </lineage>
</organism>
<proteinExistence type="inferred from homology"/>
<dbReference type="Proteomes" id="UP000295341">
    <property type="component" value="Unassembled WGS sequence"/>
</dbReference>
<evidence type="ECO:0000313" key="9">
    <source>
        <dbReference type="EMBL" id="TDU32027.1"/>
    </source>
</evidence>
<comment type="caution">
    <text evidence="9">The sequence shown here is derived from an EMBL/GenBank/DDBJ whole genome shotgun (WGS) entry which is preliminary data.</text>
</comment>
<evidence type="ECO:0000256" key="7">
    <source>
        <dbReference type="RuleBase" id="RU003879"/>
    </source>
</evidence>
<keyword evidence="4 7" id="KW-0812">Transmembrane</keyword>
<dbReference type="Pfam" id="PF02472">
    <property type="entry name" value="ExbD"/>
    <property type="match status" value="1"/>
</dbReference>
<evidence type="ECO:0000256" key="8">
    <source>
        <dbReference type="SAM" id="Phobius"/>
    </source>
</evidence>
<evidence type="ECO:0000256" key="4">
    <source>
        <dbReference type="ARBA" id="ARBA00022692"/>
    </source>
</evidence>
<reference evidence="9 10" key="1">
    <citation type="submission" date="2019-03" db="EMBL/GenBank/DDBJ databases">
        <title>Genomic Encyclopedia of Type Strains, Phase IV (KMG-IV): sequencing the most valuable type-strain genomes for metagenomic binning, comparative biology and taxonomic classification.</title>
        <authorList>
            <person name="Goeker M."/>
        </authorList>
    </citation>
    <scope>NUCLEOTIDE SEQUENCE [LARGE SCALE GENOMIC DNA]</scope>
    <source>
        <strain evidence="9 10">DSM 26377</strain>
    </source>
</reference>
<accession>A0A4V6RR39</accession>
<dbReference type="InterPro" id="IPR003400">
    <property type="entry name" value="ExbD"/>
</dbReference>
<evidence type="ECO:0000256" key="5">
    <source>
        <dbReference type="ARBA" id="ARBA00022989"/>
    </source>
</evidence>
<feature type="transmembrane region" description="Helical" evidence="8">
    <location>
        <begin position="23"/>
        <end position="44"/>
    </location>
</feature>
<keyword evidence="5 8" id="KW-1133">Transmembrane helix</keyword>
<dbReference type="AlphaFoldDB" id="A0A4V6RR39"/>
<name>A0A4V6RR39_9GAMM</name>
<dbReference type="GO" id="GO:0022857">
    <property type="term" value="F:transmembrane transporter activity"/>
    <property type="evidence" value="ECO:0007669"/>
    <property type="project" value="InterPro"/>
</dbReference>
<comment type="subcellular location">
    <subcellularLocation>
        <location evidence="1">Cell membrane</location>
        <topology evidence="1">Single-pass membrane protein</topology>
    </subcellularLocation>
    <subcellularLocation>
        <location evidence="7">Cell membrane</location>
        <topology evidence="7">Single-pass type II membrane protein</topology>
    </subcellularLocation>
</comment>
<dbReference type="RefSeq" id="WP_133880565.1">
    <property type="nucleotide sequence ID" value="NZ_MWIN01000004.1"/>
</dbReference>